<dbReference type="EMBL" id="JANIDX010000008">
    <property type="protein sequence ID" value="MCX5620436.1"/>
    <property type="molecule type" value="Genomic_DNA"/>
</dbReference>
<reference evidence="1 2" key="1">
    <citation type="submission" date="2022-07" db="EMBL/GenBank/DDBJ databases">
        <title>Bombella genomes.</title>
        <authorList>
            <person name="Harer L."/>
            <person name="Styblova S."/>
            <person name="Ehrmann M."/>
        </authorList>
    </citation>
    <scope>NUCLEOTIDE SEQUENCE [LARGE SCALE GENOMIC DNA]</scope>
    <source>
        <strain evidence="1 2">TMW 2.2556</strain>
    </source>
</reference>
<protein>
    <submittedName>
        <fullName evidence="1">Uncharacterized protein</fullName>
    </submittedName>
</protein>
<sequence>MAMVFWHQNEAFTWHFYLKRKKSFDYGQPTIALFGLNYMNTLRVSAVSFLRVIKKEGEESLYGIGLEGGAANIL</sequence>
<organism evidence="1 2">
    <name type="scientific">Bombella pollinis</name>
    <dbReference type="NCBI Taxonomy" id="2967337"/>
    <lineage>
        <taxon>Bacteria</taxon>
        <taxon>Pseudomonadati</taxon>
        <taxon>Pseudomonadota</taxon>
        <taxon>Alphaproteobacteria</taxon>
        <taxon>Acetobacterales</taxon>
        <taxon>Acetobacteraceae</taxon>
        <taxon>Bombella</taxon>
    </lineage>
</organism>
<dbReference type="Proteomes" id="UP001165575">
    <property type="component" value="Unassembled WGS sequence"/>
</dbReference>
<evidence type="ECO:0000313" key="2">
    <source>
        <dbReference type="Proteomes" id="UP001165575"/>
    </source>
</evidence>
<proteinExistence type="predicted"/>
<comment type="caution">
    <text evidence="1">The sequence shown here is derived from an EMBL/GenBank/DDBJ whole genome shotgun (WGS) entry which is preliminary data.</text>
</comment>
<accession>A0ABT3WN07</accession>
<keyword evidence="2" id="KW-1185">Reference proteome</keyword>
<name>A0ABT3WN07_9PROT</name>
<gene>
    <name evidence="1" type="ORF">NQF89_08390</name>
</gene>
<evidence type="ECO:0000313" key="1">
    <source>
        <dbReference type="EMBL" id="MCX5620436.1"/>
    </source>
</evidence>
<dbReference type="RefSeq" id="WP_266137956.1">
    <property type="nucleotide sequence ID" value="NZ_JANIDX010000008.1"/>
</dbReference>